<dbReference type="EMBL" id="JBHTIU010000008">
    <property type="protein sequence ID" value="MFD0867993.1"/>
    <property type="molecule type" value="Genomic_DNA"/>
</dbReference>
<dbReference type="RefSeq" id="WP_144932478.1">
    <property type="nucleotide sequence ID" value="NZ_JBHTIU010000008.1"/>
</dbReference>
<dbReference type="PANTHER" id="PTHR31088">
    <property type="entry name" value="MEMBRANE-ASSOCIATED PROTEIN VIPP1, CHLOROPLASTIC"/>
    <property type="match status" value="1"/>
</dbReference>
<comment type="similarity">
    <text evidence="1">Belongs to the PspA/Vipp/IM30 family.</text>
</comment>
<keyword evidence="4" id="KW-1185">Reference proteome</keyword>
<evidence type="ECO:0000256" key="2">
    <source>
        <dbReference type="SAM" id="Coils"/>
    </source>
</evidence>
<dbReference type="InterPro" id="IPR007157">
    <property type="entry name" value="PspA_VIPP1"/>
</dbReference>
<name>A0ABW3D6N3_9BACL</name>
<dbReference type="PANTHER" id="PTHR31088:SF6">
    <property type="entry name" value="PHAGE SHOCK PROTEIN A"/>
    <property type="match status" value="1"/>
</dbReference>
<organism evidence="3 4">
    <name type="scientific">Paenibacillus residui</name>
    <dbReference type="NCBI Taxonomy" id="629724"/>
    <lineage>
        <taxon>Bacteria</taxon>
        <taxon>Bacillati</taxon>
        <taxon>Bacillota</taxon>
        <taxon>Bacilli</taxon>
        <taxon>Bacillales</taxon>
        <taxon>Paenibacillaceae</taxon>
        <taxon>Paenibacillus</taxon>
    </lineage>
</organism>
<keyword evidence="2" id="KW-0175">Coiled coil</keyword>
<evidence type="ECO:0000256" key="1">
    <source>
        <dbReference type="ARBA" id="ARBA00043985"/>
    </source>
</evidence>
<comment type="caution">
    <text evidence="3">The sequence shown here is derived from an EMBL/GenBank/DDBJ whole genome shotgun (WGS) entry which is preliminary data.</text>
</comment>
<accession>A0ABW3D6N3</accession>
<dbReference type="Proteomes" id="UP001597120">
    <property type="component" value="Unassembled WGS sequence"/>
</dbReference>
<sequence>MSILRRMRDITVATLNDRLEQSEDPVRLIDQYLATQREQIQQSERLYSQCVHHAESLKRQYMTAKEVMEKREQQAMLALKAGEEEVARLALQEKMTQEETYLRYLELYENARGPIAELEDQLRSLRADYQEVAAKRSYYQARMETARLQQKLNERLSGGGGTEYTYRMFNRLEERVSDMEMVARSLKEVRDVTKEALYEAGNTIKSALDQEMEQLKRKLEKEGWTKQ</sequence>
<evidence type="ECO:0000313" key="3">
    <source>
        <dbReference type="EMBL" id="MFD0867993.1"/>
    </source>
</evidence>
<reference evidence="4" key="1">
    <citation type="journal article" date="2019" name="Int. J. Syst. Evol. Microbiol.">
        <title>The Global Catalogue of Microorganisms (GCM) 10K type strain sequencing project: providing services to taxonomists for standard genome sequencing and annotation.</title>
        <authorList>
            <consortium name="The Broad Institute Genomics Platform"/>
            <consortium name="The Broad Institute Genome Sequencing Center for Infectious Disease"/>
            <person name="Wu L."/>
            <person name="Ma J."/>
        </authorList>
    </citation>
    <scope>NUCLEOTIDE SEQUENCE [LARGE SCALE GENOMIC DNA]</scope>
    <source>
        <strain evidence="4">CCUG 57263</strain>
    </source>
</reference>
<evidence type="ECO:0000313" key="4">
    <source>
        <dbReference type="Proteomes" id="UP001597120"/>
    </source>
</evidence>
<proteinExistence type="inferred from homology"/>
<feature type="coiled-coil region" evidence="2">
    <location>
        <begin position="108"/>
        <end position="135"/>
    </location>
</feature>
<protein>
    <submittedName>
        <fullName evidence="3">PspA/IM30 family protein</fullName>
    </submittedName>
</protein>
<gene>
    <name evidence="3" type="ORF">ACFQ03_02445</name>
</gene>
<dbReference type="Pfam" id="PF04012">
    <property type="entry name" value="PspA_IM30"/>
    <property type="match status" value="1"/>
</dbReference>